<feature type="compositionally biased region" description="Basic and acidic residues" evidence="1">
    <location>
        <begin position="236"/>
        <end position="248"/>
    </location>
</feature>
<dbReference type="NCBIfam" id="NF038243">
    <property type="entry name" value="TRP75_fam_Nterm"/>
    <property type="match status" value="1"/>
</dbReference>
<evidence type="ECO:0000313" key="3">
    <source>
        <dbReference type="Proteomes" id="UP000033546"/>
    </source>
</evidence>
<dbReference type="PROSITE" id="PS51257">
    <property type="entry name" value="PROKAR_LIPOPROTEIN"/>
    <property type="match status" value="1"/>
</dbReference>
<dbReference type="Proteomes" id="UP000033546">
    <property type="component" value="Unassembled WGS sequence"/>
</dbReference>
<comment type="caution">
    <text evidence="2">The sequence shown here is derived from an EMBL/GenBank/DDBJ whole genome shotgun (WGS) entry which is preliminary data.</text>
</comment>
<dbReference type="AlphaFoldDB" id="A0A0F3NEI4"/>
<proteinExistence type="predicted"/>
<protein>
    <submittedName>
        <fullName evidence="2">Putative lipo domain protein</fullName>
    </submittedName>
</protein>
<dbReference type="EMBL" id="LANU01000002">
    <property type="protein sequence ID" value="KJV65334.1"/>
    <property type="molecule type" value="Genomic_DNA"/>
</dbReference>
<feature type="compositionally biased region" description="Basic and acidic residues" evidence="1">
    <location>
        <begin position="218"/>
        <end position="229"/>
    </location>
</feature>
<evidence type="ECO:0000256" key="1">
    <source>
        <dbReference type="SAM" id="MobiDB-lite"/>
    </source>
</evidence>
<reference evidence="2 3" key="1">
    <citation type="submission" date="2015-02" db="EMBL/GenBank/DDBJ databases">
        <title>Genome Sequencing of Rickettsiales.</title>
        <authorList>
            <person name="Daugherty S.C."/>
            <person name="Su Q."/>
            <person name="Abolude K."/>
            <person name="Beier-Sexton M."/>
            <person name="Carlyon J.A."/>
            <person name="Carter R."/>
            <person name="Day N.P."/>
            <person name="Dumler S.J."/>
            <person name="Dyachenko V."/>
            <person name="Godinez A."/>
            <person name="Kurtti T.J."/>
            <person name="Lichay M."/>
            <person name="Mullins K.E."/>
            <person name="Ott S."/>
            <person name="Pappas-Brown V."/>
            <person name="Paris D.H."/>
            <person name="Patel P."/>
            <person name="Richards A.L."/>
            <person name="Sadzewicz L."/>
            <person name="Sears K."/>
            <person name="Seidman D."/>
            <person name="Sengamalay N."/>
            <person name="Stenos J."/>
            <person name="Tallon L.J."/>
            <person name="Vincent G."/>
            <person name="Fraser C.M."/>
            <person name="Munderloh U."/>
            <person name="Dunning-Hotopp J.C."/>
        </authorList>
    </citation>
    <scope>NUCLEOTIDE SEQUENCE [LARGE SCALE GENOMIC DNA]</scope>
    <source>
        <strain evidence="2 3">EmCRT</strain>
    </source>
</reference>
<name>A0A0F3NEI4_9RICK</name>
<sequence>MFRRNILNILLVLIFSFVISCSNKSRYQFSRKYSPIYNPDGEAFDSNVEFARDYSIYKEHRDALTSGVDKNSKSVNTRRKVKPKAQVKDKEYEAFLKEEGHDSMIDSNGINLIDVAGAKFIDPMEDDNGVDVQDVKDKNEVPVAKAADKTKLQDVKNEPPVAKAADKTKLQDVKNEPPVAKAADKTKLQDVKNEPPVAKAEDKTKLQDVKNEPPVAKAADKTKLQDVKNEPPVAKAADKTKLQDVKNE</sequence>
<dbReference type="PATRIC" id="fig|1359167.3.peg.261"/>
<gene>
    <name evidence="2" type="ORF">EMUCRT_0272</name>
</gene>
<feature type="compositionally biased region" description="Basic and acidic residues" evidence="1">
    <location>
        <begin position="164"/>
        <end position="175"/>
    </location>
</feature>
<accession>A0A0F3NEI4</accession>
<evidence type="ECO:0000313" key="2">
    <source>
        <dbReference type="EMBL" id="KJV65334.1"/>
    </source>
</evidence>
<feature type="compositionally biased region" description="Basic and acidic residues" evidence="1">
    <location>
        <begin position="182"/>
        <end position="211"/>
    </location>
</feature>
<dbReference type="RefSeq" id="WP_045804664.1">
    <property type="nucleotide sequence ID" value="NZ_LANU01000002.1"/>
</dbReference>
<feature type="region of interest" description="Disordered" evidence="1">
    <location>
        <begin position="141"/>
        <end position="248"/>
    </location>
</feature>
<organism evidence="2 3">
    <name type="scientific">Ehrlichia cf. muris str. EmCRT</name>
    <dbReference type="NCBI Taxonomy" id="1359167"/>
    <lineage>
        <taxon>Bacteria</taxon>
        <taxon>Pseudomonadati</taxon>
        <taxon>Pseudomonadota</taxon>
        <taxon>Alphaproteobacteria</taxon>
        <taxon>Rickettsiales</taxon>
        <taxon>Anaplasmataceae</taxon>
        <taxon>Ehrlichia</taxon>
    </lineage>
</organism>
<feature type="non-terminal residue" evidence="2">
    <location>
        <position position="248"/>
    </location>
</feature>
<feature type="compositionally biased region" description="Basic and acidic residues" evidence="1">
    <location>
        <begin position="141"/>
        <end position="157"/>
    </location>
</feature>